<dbReference type="InterPro" id="IPR026634">
    <property type="entry name" value="TPST-like"/>
</dbReference>
<evidence type="ECO:0000313" key="3">
    <source>
        <dbReference type="Proteomes" id="UP001061361"/>
    </source>
</evidence>
<accession>A0ABM8ATS9</accession>
<dbReference type="PANTHER" id="PTHR12788">
    <property type="entry name" value="PROTEIN-TYROSINE SULFOTRANSFERASE 2"/>
    <property type="match status" value="1"/>
</dbReference>
<protein>
    <recommendedName>
        <fullName evidence="4">Sulfotransferase</fullName>
    </recommendedName>
</protein>
<evidence type="ECO:0008006" key="4">
    <source>
        <dbReference type="Google" id="ProtNLM"/>
    </source>
</evidence>
<sequence length="453" mass="51739">MKRTYTDPEFFLVGMQRSGTTLLQTIIDASGRMELTDECWWLPSMNEGKKLYTAYFTRGNDAGWDDAVRVMHRELLKKEGRFGLQTIGCQNAAHAAYLHSLYPEAKFVHIIRDPRDTLISTLRTGIFSSPMAFRTAYAALTRFYEDSNAPHHILRYEDLTTRPVETLQSLCEFLDVDYTDDMLTPLARRISHNVSPALDLADLNARDIKPDRSVTERWRRQLPTLDLLDLNELFPIIDELGYPVYKDRKVRLRINGNGRGAQLLGARLHLSDETVIHEGDVLIDLASVGALGIRFPEADGPRSIRLEGYGEFEQAPNDEHLYLYRFDRMEKDVRFDYPSWNGLLEARPDLADMRLALYSAGGATKAFLKEFHARGLGERFAFAAILDKGAAGTLDGIPIIKTEDADLSEYDLILITSFSYYSEISKDLEARGLRRFADFTAVMFPNQELVRWW</sequence>
<dbReference type="SUPFAM" id="SSF52540">
    <property type="entry name" value="P-loop containing nucleoside triphosphate hydrolases"/>
    <property type="match status" value="1"/>
</dbReference>
<dbReference type="EMBL" id="AP026708">
    <property type="protein sequence ID" value="BDQ34720.1"/>
    <property type="molecule type" value="Genomic_DNA"/>
</dbReference>
<organism evidence="2 3">
    <name type="scientific">Pseudodesulfovibrio portus</name>
    <dbReference type="NCBI Taxonomy" id="231439"/>
    <lineage>
        <taxon>Bacteria</taxon>
        <taxon>Pseudomonadati</taxon>
        <taxon>Thermodesulfobacteriota</taxon>
        <taxon>Desulfovibrionia</taxon>
        <taxon>Desulfovibrionales</taxon>
        <taxon>Desulfovibrionaceae</taxon>
    </lineage>
</organism>
<dbReference type="PANTHER" id="PTHR12788:SF10">
    <property type="entry name" value="PROTEIN-TYROSINE SULFOTRANSFERASE"/>
    <property type="match status" value="1"/>
</dbReference>
<reference evidence="2" key="1">
    <citation type="submission" date="2022-08" db="EMBL/GenBank/DDBJ databases">
        <title>Genome Sequence of the sulphate-reducing bacterium, Pseudodesulfovibrio portus JCM14722.</title>
        <authorList>
            <person name="Kondo R."/>
            <person name="Kataoka T."/>
        </authorList>
    </citation>
    <scope>NUCLEOTIDE SEQUENCE</scope>
    <source>
        <strain evidence="2">JCM 14722</strain>
    </source>
</reference>
<name>A0ABM8ATS9_9BACT</name>
<proteinExistence type="predicted"/>
<keyword evidence="1" id="KW-0808">Transferase</keyword>
<dbReference type="Proteomes" id="UP001061361">
    <property type="component" value="Chromosome"/>
</dbReference>
<evidence type="ECO:0000256" key="1">
    <source>
        <dbReference type="ARBA" id="ARBA00022679"/>
    </source>
</evidence>
<dbReference type="Gene3D" id="3.40.50.300">
    <property type="entry name" value="P-loop containing nucleotide triphosphate hydrolases"/>
    <property type="match status" value="1"/>
</dbReference>
<gene>
    <name evidence="2" type="ORF">JCM14722_22620</name>
</gene>
<keyword evidence="3" id="KW-1185">Reference proteome</keyword>
<dbReference type="RefSeq" id="WP_264981614.1">
    <property type="nucleotide sequence ID" value="NZ_AP026708.1"/>
</dbReference>
<evidence type="ECO:0000313" key="2">
    <source>
        <dbReference type="EMBL" id="BDQ34720.1"/>
    </source>
</evidence>
<dbReference type="Pfam" id="PF13469">
    <property type="entry name" value="Sulfotransfer_3"/>
    <property type="match status" value="1"/>
</dbReference>
<dbReference type="InterPro" id="IPR027417">
    <property type="entry name" value="P-loop_NTPase"/>
</dbReference>
<dbReference type="Gene3D" id="3.40.50.720">
    <property type="entry name" value="NAD(P)-binding Rossmann-like Domain"/>
    <property type="match status" value="1"/>
</dbReference>